<accession>A0AC60P1E9</accession>
<organism evidence="1 2">
    <name type="scientific">Ixodes persulcatus</name>
    <name type="common">Taiga tick</name>
    <dbReference type="NCBI Taxonomy" id="34615"/>
    <lineage>
        <taxon>Eukaryota</taxon>
        <taxon>Metazoa</taxon>
        <taxon>Ecdysozoa</taxon>
        <taxon>Arthropoda</taxon>
        <taxon>Chelicerata</taxon>
        <taxon>Arachnida</taxon>
        <taxon>Acari</taxon>
        <taxon>Parasitiformes</taxon>
        <taxon>Ixodida</taxon>
        <taxon>Ixodoidea</taxon>
        <taxon>Ixodidae</taxon>
        <taxon>Ixodinae</taxon>
        <taxon>Ixodes</taxon>
    </lineage>
</organism>
<keyword evidence="2" id="KW-1185">Reference proteome</keyword>
<name>A0AC60P1E9_IXOPE</name>
<reference evidence="1 2" key="1">
    <citation type="journal article" date="2020" name="Cell">
        <title>Large-Scale Comparative Analyses of Tick Genomes Elucidate Their Genetic Diversity and Vector Capacities.</title>
        <authorList>
            <consortium name="Tick Genome and Microbiome Consortium (TIGMIC)"/>
            <person name="Jia N."/>
            <person name="Wang J."/>
            <person name="Shi W."/>
            <person name="Du L."/>
            <person name="Sun Y."/>
            <person name="Zhan W."/>
            <person name="Jiang J.F."/>
            <person name="Wang Q."/>
            <person name="Zhang B."/>
            <person name="Ji P."/>
            <person name="Bell-Sakyi L."/>
            <person name="Cui X.M."/>
            <person name="Yuan T.T."/>
            <person name="Jiang B.G."/>
            <person name="Yang W.F."/>
            <person name="Lam T.T."/>
            <person name="Chang Q.C."/>
            <person name="Ding S.J."/>
            <person name="Wang X.J."/>
            <person name="Zhu J.G."/>
            <person name="Ruan X.D."/>
            <person name="Zhao L."/>
            <person name="Wei J.T."/>
            <person name="Ye R.Z."/>
            <person name="Que T.C."/>
            <person name="Du C.H."/>
            <person name="Zhou Y.H."/>
            <person name="Cheng J.X."/>
            <person name="Dai P.F."/>
            <person name="Guo W.B."/>
            <person name="Han X.H."/>
            <person name="Huang E.J."/>
            <person name="Li L.F."/>
            <person name="Wei W."/>
            <person name="Gao Y.C."/>
            <person name="Liu J.Z."/>
            <person name="Shao H.Z."/>
            <person name="Wang X."/>
            <person name="Wang C.C."/>
            <person name="Yang T.C."/>
            <person name="Huo Q.B."/>
            <person name="Li W."/>
            <person name="Chen H.Y."/>
            <person name="Chen S.E."/>
            <person name="Zhou L.G."/>
            <person name="Ni X.B."/>
            <person name="Tian J.H."/>
            <person name="Sheng Y."/>
            <person name="Liu T."/>
            <person name="Pan Y.S."/>
            <person name="Xia L.Y."/>
            <person name="Li J."/>
            <person name="Zhao F."/>
            <person name="Cao W.C."/>
        </authorList>
    </citation>
    <scope>NUCLEOTIDE SEQUENCE [LARGE SCALE GENOMIC DNA]</scope>
    <source>
        <strain evidence="1">Iper-2018</strain>
    </source>
</reference>
<comment type="caution">
    <text evidence="1">The sequence shown here is derived from an EMBL/GenBank/DDBJ whole genome shotgun (WGS) entry which is preliminary data.</text>
</comment>
<dbReference type="EMBL" id="JABSTQ010011288">
    <property type="protein sequence ID" value="KAG0413142.1"/>
    <property type="molecule type" value="Genomic_DNA"/>
</dbReference>
<dbReference type="Proteomes" id="UP000805193">
    <property type="component" value="Unassembled WGS sequence"/>
</dbReference>
<evidence type="ECO:0000313" key="2">
    <source>
        <dbReference type="Proteomes" id="UP000805193"/>
    </source>
</evidence>
<gene>
    <name evidence="1" type="ORF">HPB47_009716</name>
</gene>
<evidence type="ECO:0000313" key="1">
    <source>
        <dbReference type="EMBL" id="KAG0413142.1"/>
    </source>
</evidence>
<protein>
    <submittedName>
        <fullName evidence="1">Uncharacterized protein</fullName>
    </submittedName>
</protein>
<sequence>MHDRTPVRCSSKSKRAGVGIEPSIPGFRSASFHSPRLAMRAFPVSGEKGILVVEPSPGEAFASVAGLMLHRHEHQGEPWYFCDRCRRYFCDFGGYAQHAKGHMDAWKRACLPFFAFRLWLKKRS</sequence>
<proteinExistence type="predicted"/>